<keyword evidence="5 6" id="KW-1015">Disulfide bond</keyword>
<dbReference type="SMART" id="SM00059">
    <property type="entry name" value="FN2"/>
    <property type="match status" value="4"/>
</dbReference>
<dbReference type="InterPro" id="IPR051666">
    <property type="entry name" value="SP_Capacitation_Regulator"/>
</dbReference>
<dbReference type="GO" id="GO:0009986">
    <property type="term" value="C:cell surface"/>
    <property type="evidence" value="ECO:0007669"/>
    <property type="project" value="TreeGrafter"/>
</dbReference>
<dbReference type="AlphaFoldDB" id="A0A670JGU6"/>
<dbReference type="InterPro" id="IPR036943">
    <property type="entry name" value="FN_type2_sf"/>
</dbReference>
<organism evidence="8 9">
    <name type="scientific">Podarcis muralis</name>
    <name type="common">Wall lizard</name>
    <name type="synonym">Lacerta muralis</name>
    <dbReference type="NCBI Taxonomy" id="64176"/>
    <lineage>
        <taxon>Eukaryota</taxon>
        <taxon>Metazoa</taxon>
        <taxon>Chordata</taxon>
        <taxon>Craniata</taxon>
        <taxon>Vertebrata</taxon>
        <taxon>Euteleostomi</taxon>
        <taxon>Lepidosauria</taxon>
        <taxon>Squamata</taxon>
        <taxon>Bifurcata</taxon>
        <taxon>Unidentata</taxon>
        <taxon>Episquamata</taxon>
        <taxon>Laterata</taxon>
        <taxon>Lacertibaenia</taxon>
        <taxon>Lacertidae</taxon>
        <taxon>Podarcis</taxon>
    </lineage>
</organism>
<dbReference type="GO" id="GO:0008201">
    <property type="term" value="F:heparin binding"/>
    <property type="evidence" value="ECO:0007669"/>
    <property type="project" value="TreeGrafter"/>
</dbReference>
<dbReference type="Pfam" id="PF00040">
    <property type="entry name" value="fn2"/>
    <property type="match status" value="4"/>
</dbReference>
<evidence type="ECO:0000256" key="2">
    <source>
        <dbReference type="ARBA" id="ARBA00010011"/>
    </source>
</evidence>
<feature type="disulfide bond" evidence="6">
    <location>
        <begin position="87"/>
        <end position="114"/>
    </location>
</feature>
<proteinExistence type="inferred from homology"/>
<feature type="disulfide bond" evidence="6">
    <location>
        <begin position="73"/>
        <end position="99"/>
    </location>
</feature>
<feature type="domain" description="Fibronectin type-II" evidence="7">
    <location>
        <begin position="180"/>
        <end position="228"/>
    </location>
</feature>
<feature type="domain" description="Fibronectin type-II" evidence="7">
    <location>
        <begin position="68"/>
        <end position="116"/>
    </location>
</feature>
<evidence type="ECO:0000313" key="8">
    <source>
        <dbReference type="Ensembl" id="ENSPMRP00000023666.1"/>
    </source>
</evidence>
<dbReference type="SUPFAM" id="SSF57440">
    <property type="entry name" value="Kringle-like"/>
    <property type="match status" value="4"/>
</dbReference>
<feature type="domain" description="Fibronectin type-II" evidence="7">
    <location>
        <begin position="121"/>
        <end position="169"/>
    </location>
</feature>
<comment type="similarity">
    <text evidence="2">Belongs to the seminal plasma protein family.</text>
</comment>
<dbReference type="FunFam" id="2.10.10.10:FF:000003">
    <property type="entry name" value="binder of sperm protein homolog 1"/>
    <property type="match status" value="4"/>
</dbReference>
<accession>A0A670JGU6</accession>
<sequence length="240" mass="27452">MMRTVQSMLGYGTTTAEPKDLCAFPFMYNGKLYESCTTHGMSQKKPWCSLTADYNADLQWTYCPDEVAESPPCIFPFIFKRQFYYSCTTDGRRDKKPWCATTGDYDTDKKLKLCPEEPGKRKSPSCTFPFIYKGNSYSTCTTEGMSDGKHWCATTSNYDTDKKWMYCNVTGRKRTAKVFGLGPSCVFPFIYNGKSYSACTTDGMSDGKCWCATTSNYDLDKKWMYCNDTGKRRRAYVDCK</sequence>
<evidence type="ECO:0000259" key="7">
    <source>
        <dbReference type="PROSITE" id="PS51092"/>
    </source>
</evidence>
<evidence type="ECO:0000256" key="6">
    <source>
        <dbReference type="PROSITE-ProRule" id="PRU00479"/>
    </source>
</evidence>
<keyword evidence="9" id="KW-1185">Reference proteome</keyword>
<dbReference type="OMA" id="ACASEEY"/>
<feature type="disulfide bond" evidence="6">
    <location>
        <begin position="185"/>
        <end position="211"/>
    </location>
</feature>
<evidence type="ECO:0000313" key="9">
    <source>
        <dbReference type="Proteomes" id="UP000472272"/>
    </source>
</evidence>
<dbReference type="CDD" id="cd00062">
    <property type="entry name" value="FN2"/>
    <property type="match status" value="4"/>
</dbReference>
<dbReference type="InterPro" id="IPR013806">
    <property type="entry name" value="Kringle-like"/>
</dbReference>
<keyword evidence="3" id="KW-0964">Secreted</keyword>
<feature type="disulfide bond" evidence="6">
    <location>
        <begin position="36"/>
        <end position="63"/>
    </location>
</feature>
<dbReference type="InterPro" id="IPR000562">
    <property type="entry name" value="FN_type2_dom"/>
</dbReference>
<evidence type="ECO:0000256" key="5">
    <source>
        <dbReference type="ARBA" id="ARBA00023157"/>
    </source>
</evidence>
<reference evidence="8 9" key="1">
    <citation type="journal article" date="2019" name="Proc. Natl. Acad. Sci. U.S.A.">
        <title>Regulatory changes in pterin and carotenoid genes underlie balanced color polymorphisms in the wall lizard.</title>
        <authorList>
            <person name="Andrade P."/>
            <person name="Pinho C."/>
            <person name="Perez I de Lanuza G."/>
            <person name="Afonso S."/>
            <person name="Brejcha J."/>
            <person name="Rubin C.J."/>
            <person name="Wallerman O."/>
            <person name="Pereira P."/>
            <person name="Sabatino S.J."/>
            <person name="Bellati A."/>
            <person name="Pellitteri-Rosa D."/>
            <person name="Bosakova Z."/>
            <person name="Bunikis I."/>
            <person name="Carretero M.A."/>
            <person name="Feiner N."/>
            <person name="Marsik P."/>
            <person name="Pauperio F."/>
            <person name="Salvi D."/>
            <person name="Soler L."/>
            <person name="While G.M."/>
            <person name="Uller T."/>
            <person name="Font E."/>
            <person name="Andersson L."/>
            <person name="Carneiro M."/>
        </authorList>
    </citation>
    <scope>NUCLEOTIDE SEQUENCE</scope>
</reference>
<dbReference type="GO" id="GO:0048240">
    <property type="term" value="P:sperm capacitation"/>
    <property type="evidence" value="ECO:0007669"/>
    <property type="project" value="TreeGrafter"/>
</dbReference>
<comment type="subcellular location">
    <subcellularLocation>
        <location evidence="1">Secreted</location>
    </subcellularLocation>
</comment>
<reference evidence="8" key="3">
    <citation type="submission" date="2025-09" db="UniProtKB">
        <authorList>
            <consortium name="Ensembl"/>
        </authorList>
    </citation>
    <scope>IDENTIFICATION</scope>
</reference>
<dbReference type="GeneTree" id="ENSGT00940000162766"/>
<feature type="disulfide bond" evidence="6">
    <location>
        <begin position="199"/>
        <end position="226"/>
    </location>
</feature>
<dbReference type="Gene3D" id="2.10.10.10">
    <property type="entry name" value="Fibronectin, type II, collagen-binding"/>
    <property type="match status" value="4"/>
</dbReference>
<dbReference type="Ensembl" id="ENSPMRT00000025115.1">
    <property type="protein sequence ID" value="ENSPMRP00000023666.1"/>
    <property type="gene ID" value="ENSPMRG00000015317.1"/>
</dbReference>
<dbReference type="PROSITE" id="PS00023">
    <property type="entry name" value="FN2_1"/>
    <property type="match status" value="1"/>
</dbReference>
<evidence type="ECO:0000256" key="4">
    <source>
        <dbReference type="ARBA" id="ARBA00022737"/>
    </source>
</evidence>
<feature type="disulfide bond" evidence="6">
    <location>
        <begin position="140"/>
        <end position="167"/>
    </location>
</feature>
<keyword evidence="4" id="KW-0677">Repeat</keyword>
<feature type="domain" description="Fibronectin type-II" evidence="7">
    <location>
        <begin position="17"/>
        <end position="65"/>
    </location>
</feature>
<feature type="disulfide bond" evidence="6">
    <location>
        <begin position="22"/>
        <end position="48"/>
    </location>
</feature>
<name>A0A670JGU6_PODMU</name>
<dbReference type="PANTHER" id="PTHR22918">
    <property type="entry name" value="SEMINAL PLASMA PROTEIN"/>
    <property type="match status" value="1"/>
</dbReference>
<protein>
    <recommendedName>
        <fullName evidence="7">Fibronectin type-II domain-containing protein</fullName>
    </recommendedName>
</protein>
<evidence type="ECO:0000256" key="3">
    <source>
        <dbReference type="ARBA" id="ARBA00022525"/>
    </source>
</evidence>
<dbReference type="GO" id="GO:0005576">
    <property type="term" value="C:extracellular region"/>
    <property type="evidence" value="ECO:0007669"/>
    <property type="project" value="UniProtKB-SubCell"/>
</dbReference>
<dbReference type="PANTHER" id="PTHR22918:SF1">
    <property type="entry name" value="FIBRONECTIN TYPE-II DOMAIN-CONTAINING PROTEIN"/>
    <property type="match status" value="1"/>
</dbReference>
<feature type="disulfide bond" evidence="6">
    <location>
        <begin position="126"/>
        <end position="152"/>
    </location>
</feature>
<dbReference type="PRINTS" id="PR00013">
    <property type="entry name" value="FNTYPEII"/>
</dbReference>
<reference evidence="8" key="2">
    <citation type="submission" date="2025-08" db="UniProtKB">
        <authorList>
            <consortium name="Ensembl"/>
        </authorList>
    </citation>
    <scope>IDENTIFICATION</scope>
</reference>
<dbReference type="PROSITE" id="PS51092">
    <property type="entry name" value="FN2_2"/>
    <property type="match status" value="4"/>
</dbReference>
<evidence type="ECO:0000256" key="1">
    <source>
        <dbReference type="ARBA" id="ARBA00004613"/>
    </source>
</evidence>
<dbReference type="Proteomes" id="UP000472272">
    <property type="component" value="Chromosome 13"/>
</dbReference>